<evidence type="ECO:0000313" key="2">
    <source>
        <dbReference type="EMBL" id="PLW15209.1"/>
    </source>
</evidence>
<sequence>MNSAALVRCYSALSPTNPTEIHPFPTDGWLANQGNQRTLIRLLMPRNDRQEEDHHHGGGRHWKLLFWKRVIRAIESAYIADPRLKEEHEIEEDILTYYIALQQQQPPSSCTPTAIHTYYYGNPDDRDAWAQIRLCENTASISQGTTGLRTWGASVCLANHLILNRAALLHDHAVSVMELGSGTGLVGLVAHQLNPANRVCLTDCNPVVLDRLEANVLLNFPQSSSTHKPRLSVCHLDWTESAPPPLDDSSPSTLVLGADVIYDPDLVPGLVSTIKQSLRSSSATSQQSSPALATSAQGTQGNQGSTRSQALICAIVRTRSTWETFLTVCAQEGLQVHFLDVRPAIAMAEPVGAGIVFPQALDGCLSHTHDLLQLVRLTVL</sequence>
<gene>
    <name evidence="2" type="ORF">PCASD_20299</name>
</gene>
<dbReference type="InterPro" id="IPR019410">
    <property type="entry name" value="Methyltransf_16"/>
</dbReference>
<proteinExistence type="predicted"/>
<dbReference type="Proteomes" id="UP000235392">
    <property type="component" value="Unassembled WGS sequence"/>
</dbReference>
<evidence type="ECO:0000256" key="1">
    <source>
        <dbReference type="SAM" id="MobiDB-lite"/>
    </source>
</evidence>
<dbReference type="PANTHER" id="PTHR14614">
    <property type="entry name" value="HEPATOCELLULAR CARCINOMA-ASSOCIATED ANTIGEN"/>
    <property type="match status" value="1"/>
</dbReference>
<evidence type="ECO:0000313" key="3">
    <source>
        <dbReference type="Proteomes" id="UP000235392"/>
    </source>
</evidence>
<dbReference type="GO" id="GO:0008757">
    <property type="term" value="F:S-adenosylmethionine-dependent methyltransferase activity"/>
    <property type="evidence" value="ECO:0007669"/>
    <property type="project" value="UniProtKB-ARBA"/>
</dbReference>
<reference evidence="2 3" key="1">
    <citation type="submission" date="2017-11" db="EMBL/GenBank/DDBJ databases">
        <title>De novo assembly and phasing of dikaryotic genomes from two isolates of Puccinia coronata f. sp. avenae, the causal agent of oat crown rust.</title>
        <authorList>
            <person name="Miller M.E."/>
            <person name="Zhang Y."/>
            <person name="Omidvar V."/>
            <person name="Sperschneider J."/>
            <person name="Schwessinger B."/>
            <person name="Raley C."/>
            <person name="Palmer J.M."/>
            <person name="Garnica D."/>
            <person name="Upadhyaya N."/>
            <person name="Rathjen J."/>
            <person name="Taylor J.M."/>
            <person name="Park R.F."/>
            <person name="Dodds P.N."/>
            <person name="Hirsch C.D."/>
            <person name="Kianian S.F."/>
            <person name="Figueroa M."/>
        </authorList>
    </citation>
    <scope>NUCLEOTIDE SEQUENCE [LARGE SCALE GENOMIC DNA]</scope>
    <source>
        <strain evidence="2">12SD80</strain>
    </source>
</reference>
<dbReference type="PANTHER" id="PTHR14614:SF130">
    <property type="entry name" value="PROTEIN-LYSINE N-METHYLTRANSFERASE EEF2KMT"/>
    <property type="match status" value="1"/>
</dbReference>
<feature type="compositionally biased region" description="Low complexity" evidence="1">
    <location>
        <begin position="281"/>
        <end position="297"/>
    </location>
</feature>
<feature type="region of interest" description="Disordered" evidence="1">
    <location>
        <begin position="281"/>
        <end position="304"/>
    </location>
</feature>
<dbReference type="InterPro" id="IPR029063">
    <property type="entry name" value="SAM-dependent_MTases_sf"/>
</dbReference>
<comment type="caution">
    <text evidence="2">The sequence shown here is derived from an EMBL/GenBank/DDBJ whole genome shotgun (WGS) entry which is preliminary data.</text>
</comment>
<dbReference type="Pfam" id="PF10294">
    <property type="entry name" value="Methyltransf_16"/>
    <property type="match status" value="1"/>
</dbReference>
<dbReference type="SUPFAM" id="SSF53335">
    <property type="entry name" value="S-adenosyl-L-methionine-dependent methyltransferases"/>
    <property type="match status" value="1"/>
</dbReference>
<accession>A0A2N5SPN3</accession>
<protein>
    <recommendedName>
        <fullName evidence="4">FAM86 N-terminal domain-containing protein</fullName>
    </recommendedName>
</protein>
<dbReference type="EMBL" id="PGCI01000803">
    <property type="protein sequence ID" value="PLW15209.1"/>
    <property type="molecule type" value="Genomic_DNA"/>
</dbReference>
<evidence type="ECO:0008006" key="4">
    <source>
        <dbReference type="Google" id="ProtNLM"/>
    </source>
</evidence>
<dbReference type="AlphaFoldDB" id="A0A2N5SPN3"/>
<organism evidence="2 3">
    <name type="scientific">Puccinia coronata f. sp. avenae</name>
    <dbReference type="NCBI Taxonomy" id="200324"/>
    <lineage>
        <taxon>Eukaryota</taxon>
        <taxon>Fungi</taxon>
        <taxon>Dikarya</taxon>
        <taxon>Basidiomycota</taxon>
        <taxon>Pucciniomycotina</taxon>
        <taxon>Pucciniomycetes</taxon>
        <taxon>Pucciniales</taxon>
        <taxon>Pucciniaceae</taxon>
        <taxon>Puccinia</taxon>
    </lineage>
</organism>
<name>A0A2N5SPN3_9BASI</name>
<dbReference type="Gene3D" id="3.40.50.150">
    <property type="entry name" value="Vaccinia Virus protein VP39"/>
    <property type="match status" value="1"/>
</dbReference>
<dbReference type="CDD" id="cd02440">
    <property type="entry name" value="AdoMet_MTases"/>
    <property type="match status" value="1"/>
</dbReference>
<dbReference type="GO" id="GO:0005737">
    <property type="term" value="C:cytoplasm"/>
    <property type="evidence" value="ECO:0007669"/>
    <property type="project" value="TreeGrafter"/>
</dbReference>